<dbReference type="OrthoDB" id="6138985at2759"/>
<feature type="compositionally biased region" description="Polar residues" evidence="1">
    <location>
        <begin position="268"/>
        <end position="277"/>
    </location>
</feature>
<keyword evidence="2" id="KW-0732">Signal</keyword>
<feature type="signal peptide" evidence="2">
    <location>
        <begin position="1"/>
        <end position="19"/>
    </location>
</feature>
<evidence type="ECO:0000313" key="3">
    <source>
        <dbReference type="EMBL" id="CAH1103210.1"/>
    </source>
</evidence>
<evidence type="ECO:0000256" key="2">
    <source>
        <dbReference type="SAM" id="SignalP"/>
    </source>
</evidence>
<accession>A0A9P0CNW7</accession>
<keyword evidence="4" id="KW-1185">Reference proteome</keyword>
<dbReference type="InterPro" id="IPR038875">
    <property type="entry name" value="PLA2_conodipine-like"/>
</dbReference>
<feature type="region of interest" description="Disordered" evidence="1">
    <location>
        <begin position="369"/>
        <end position="398"/>
    </location>
</feature>
<feature type="compositionally biased region" description="Basic and acidic residues" evidence="1">
    <location>
        <begin position="500"/>
        <end position="510"/>
    </location>
</feature>
<dbReference type="PANTHER" id="PTHR37687">
    <property type="entry name" value="AGAP006772-PA"/>
    <property type="match status" value="1"/>
</dbReference>
<dbReference type="PANTHER" id="PTHR37687:SF1">
    <property type="entry name" value="AGAP006772-PA"/>
    <property type="match status" value="1"/>
</dbReference>
<organism evidence="3 4">
    <name type="scientific">Psylliodes chrysocephalus</name>
    <dbReference type="NCBI Taxonomy" id="3402493"/>
    <lineage>
        <taxon>Eukaryota</taxon>
        <taxon>Metazoa</taxon>
        <taxon>Ecdysozoa</taxon>
        <taxon>Arthropoda</taxon>
        <taxon>Hexapoda</taxon>
        <taxon>Insecta</taxon>
        <taxon>Pterygota</taxon>
        <taxon>Neoptera</taxon>
        <taxon>Endopterygota</taxon>
        <taxon>Coleoptera</taxon>
        <taxon>Polyphaga</taxon>
        <taxon>Cucujiformia</taxon>
        <taxon>Chrysomeloidea</taxon>
        <taxon>Chrysomelidae</taxon>
        <taxon>Galerucinae</taxon>
        <taxon>Alticini</taxon>
        <taxon>Psylliodes</taxon>
    </lineage>
</organism>
<name>A0A9P0CNW7_9CUCU</name>
<feature type="region of interest" description="Disordered" evidence="1">
    <location>
        <begin position="500"/>
        <end position="526"/>
    </location>
</feature>
<dbReference type="AlphaFoldDB" id="A0A9P0CNW7"/>
<proteinExistence type="predicted"/>
<feature type="chain" id="PRO_5040486867" evidence="2">
    <location>
        <begin position="20"/>
        <end position="735"/>
    </location>
</feature>
<feature type="compositionally biased region" description="Basic and acidic residues" evidence="1">
    <location>
        <begin position="292"/>
        <end position="302"/>
    </location>
</feature>
<evidence type="ECO:0000256" key="1">
    <source>
        <dbReference type="SAM" id="MobiDB-lite"/>
    </source>
</evidence>
<dbReference type="EMBL" id="OV651826">
    <property type="protein sequence ID" value="CAH1103210.1"/>
    <property type="molecule type" value="Genomic_DNA"/>
</dbReference>
<sequence>MNIFARFLLVIAVLGIAKAQDDSLRSAVEALGQRQRELDYEDNAVFAYTLERPEDLMFLNPTGYGRDGDKYDMDVSKRISSAFRERVEEDNQRQQLEEMAENLVNNMDSRGGNNVENEDYDEIVKELWDKYRRPSKMYANTGNKRWMVPRFGLDAAGLRKRNNYDNSGSEYYDDTYAAAKDDVYDDDEDDYQYLKKRYGQNNKLSRVRQMFANPYSGPKRFPVTKRSSGSEMIIHDHKRTIMKKQTDPKVEKELSNIFGNAKTEETTTKQPNSQTHSTSKKEGVKESVTPKSTKDTKADKKVTAVNKEQFTPVSATPREKPLQIKKKSVDWSDYFGLDRRKKSSKPEDLDKEWLIARYHNSIIKMSNKKRSADLPMSSFRNHDDPRKKSSSGDLEKTLTEEQKINDMDAKLQVMEDKIVDETLKFTGAHEGETDPKEVQEIKDKVISRLAAAYSLEKMRTALGEYKLAVAKERERLKNRRPSVDDDDLFSEEKRTAIPRKHVIDKDREDNPEGDNNIKCSEGNEDCHEQNYKTPNEIIENHYGTEVCPPIERVCNEGALLVGEYGPVFRTACHMHEMCLICVTSNPEVVASNHKVDNISLSVGTSNPYSKVNTSKPKVGDTRHEIRSSLEDTLVAPFDISLLLQAPPQTKSSRPSQGATSNNSWFPPTRQCHSLFVAKAFDLCKGDHECQKVAQRSVRYLLNVSRALHTEDPSAINDCEMSCSETDAMFEPILSR</sequence>
<reference evidence="3" key="1">
    <citation type="submission" date="2022-01" db="EMBL/GenBank/DDBJ databases">
        <authorList>
            <person name="King R."/>
        </authorList>
    </citation>
    <scope>NUCLEOTIDE SEQUENCE</scope>
</reference>
<protein>
    <submittedName>
        <fullName evidence="3">Uncharacterized protein</fullName>
    </submittedName>
</protein>
<dbReference type="Proteomes" id="UP001153636">
    <property type="component" value="Chromosome 14"/>
</dbReference>
<gene>
    <name evidence="3" type="ORF">PSYICH_LOCUS4348</name>
</gene>
<evidence type="ECO:0000313" key="4">
    <source>
        <dbReference type="Proteomes" id="UP001153636"/>
    </source>
</evidence>
<feature type="region of interest" description="Disordered" evidence="1">
    <location>
        <begin position="259"/>
        <end position="303"/>
    </location>
</feature>